<dbReference type="KEGG" id="sact:DMT42_16370"/>
<accession>A0A2U9P2I4</accession>
<organism evidence="2 3">
    <name type="scientific">Streptomyces actuosus</name>
    <dbReference type="NCBI Taxonomy" id="1885"/>
    <lineage>
        <taxon>Bacteria</taxon>
        <taxon>Bacillati</taxon>
        <taxon>Actinomycetota</taxon>
        <taxon>Actinomycetes</taxon>
        <taxon>Kitasatosporales</taxon>
        <taxon>Streptomycetaceae</taxon>
        <taxon>Streptomyces</taxon>
    </lineage>
</organism>
<proteinExistence type="predicted"/>
<name>A0A2U9P2I4_STRAS</name>
<keyword evidence="1" id="KW-0472">Membrane</keyword>
<dbReference type="Proteomes" id="UP000247634">
    <property type="component" value="Chromosome"/>
</dbReference>
<dbReference type="OrthoDB" id="4217521at2"/>
<gene>
    <name evidence="2" type="ORF">DMT42_16370</name>
</gene>
<sequence length="206" mass="22260">MKVRRTWRESERDGKKDSGVDWRRAAARVTAAVAAALRGPRGWAAAGVVAVVALALVGVWLLDDDESTPPDPRARQYTEVDACLLTGEKGILAGTPAATVWQGMQEASLDTRARVTYIPVMGPQTADNARPFFNSLMQRQCEIVLAVGAPQVEVTRADAGKHRDVRFIVVDDETSATDGIAVAKPDARLKDTIADDVRQAVRKVKA</sequence>
<evidence type="ECO:0000256" key="1">
    <source>
        <dbReference type="SAM" id="Phobius"/>
    </source>
</evidence>
<protein>
    <submittedName>
        <fullName evidence="2">BMP family ABC transporter substrate-binding protein</fullName>
    </submittedName>
</protein>
<dbReference type="EMBL" id="CP029788">
    <property type="protein sequence ID" value="AWT43737.1"/>
    <property type="molecule type" value="Genomic_DNA"/>
</dbReference>
<keyword evidence="1" id="KW-1133">Transmembrane helix</keyword>
<dbReference type="AlphaFoldDB" id="A0A2U9P2I4"/>
<reference evidence="2 3" key="1">
    <citation type="submission" date="2018-06" db="EMBL/GenBank/DDBJ databases">
        <title>The complete genome sequence of a nosiheptide producer Streptomyces actuosus ATCC 25421: deducing the ability of producing a new class III lantibiotics.</title>
        <authorList>
            <person name="Liu W."/>
            <person name="Sun F."/>
            <person name="Hu Y."/>
        </authorList>
    </citation>
    <scope>NUCLEOTIDE SEQUENCE [LARGE SCALE GENOMIC DNA]</scope>
    <source>
        <strain evidence="2 3">ATCC 25421</strain>
    </source>
</reference>
<evidence type="ECO:0000313" key="3">
    <source>
        <dbReference type="Proteomes" id="UP000247634"/>
    </source>
</evidence>
<keyword evidence="3" id="KW-1185">Reference proteome</keyword>
<dbReference type="Gene3D" id="3.40.50.2300">
    <property type="match status" value="1"/>
</dbReference>
<evidence type="ECO:0000313" key="2">
    <source>
        <dbReference type="EMBL" id="AWT43737.1"/>
    </source>
</evidence>
<keyword evidence="1" id="KW-0812">Transmembrane</keyword>
<dbReference type="RefSeq" id="WP_110628649.1">
    <property type="nucleotide sequence ID" value="NZ_CP029788.1"/>
</dbReference>
<feature type="transmembrane region" description="Helical" evidence="1">
    <location>
        <begin position="43"/>
        <end position="62"/>
    </location>
</feature>